<reference evidence="5" key="1">
    <citation type="submission" date="2020-05" db="EMBL/GenBank/DDBJ databases">
        <authorList>
            <person name="Chiriac C."/>
            <person name="Salcher M."/>
            <person name="Ghai R."/>
            <person name="Kavagutti S V."/>
        </authorList>
    </citation>
    <scope>NUCLEOTIDE SEQUENCE</scope>
</reference>
<dbReference type="PROSITE" id="PS51318">
    <property type="entry name" value="TAT"/>
    <property type="match status" value="1"/>
</dbReference>
<dbReference type="PANTHER" id="PTHR30222">
    <property type="entry name" value="SPERMIDINE/PUTRESCINE-BINDING PERIPLASMIC PROTEIN"/>
    <property type="match status" value="1"/>
</dbReference>
<dbReference type="InterPro" id="IPR006311">
    <property type="entry name" value="TAT_signal"/>
</dbReference>
<dbReference type="SUPFAM" id="SSF53850">
    <property type="entry name" value="Periplasmic binding protein-like II"/>
    <property type="match status" value="1"/>
</dbReference>
<dbReference type="CDD" id="cd13590">
    <property type="entry name" value="PBP2_PotD_PotF_like"/>
    <property type="match status" value="1"/>
</dbReference>
<dbReference type="Pfam" id="PF13416">
    <property type="entry name" value="SBP_bac_8"/>
    <property type="match status" value="1"/>
</dbReference>
<dbReference type="GO" id="GO:0042597">
    <property type="term" value="C:periplasmic space"/>
    <property type="evidence" value="ECO:0007669"/>
    <property type="project" value="UniProtKB-SubCell"/>
</dbReference>
<evidence type="ECO:0000256" key="2">
    <source>
        <dbReference type="ARBA" id="ARBA00022448"/>
    </source>
</evidence>
<dbReference type="PRINTS" id="PR00909">
    <property type="entry name" value="SPERMDNBNDNG"/>
</dbReference>
<dbReference type="InterPro" id="IPR006059">
    <property type="entry name" value="SBP"/>
</dbReference>
<dbReference type="Gene3D" id="3.40.190.10">
    <property type="entry name" value="Periplasmic binding protein-like II"/>
    <property type="match status" value="2"/>
</dbReference>
<dbReference type="AlphaFoldDB" id="A0A6J6F5H5"/>
<dbReference type="GO" id="GO:0015846">
    <property type="term" value="P:polyamine transport"/>
    <property type="evidence" value="ECO:0007669"/>
    <property type="project" value="InterPro"/>
</dbReference>
<comment type="subcellular location">
    <subcellularLocation>
        <location evidence="1">Periplasm</location>
    </subcellularLocation>
</comment>
<sequence>MTNNSSNSNNTNKNKLKKLAADNSIPSEIKSLISRSLSRRTVLAGVGGAGAALALASCSSGGTDQLRWANWPEYLDLSEDGTSFPTLTAFMEQSGIDVKYSEVINDNDEFNAPLQPKLQASKDIGYDIVTLTDWMAARWARLGYLQDLDAAVLPNKVNILDSLLNPSFDPGRKKTLTYQGVMGGFGWNKEKIPGGIKSLDQLFAPANKGKVEVISEMRDTMGIILQYQGVDITKPFTEDKFMNAIDFMKGKIADGFIRQVKGNDYVQDLENGDAVAVIGWSGDIFQKALEYDGKFEFAIPESGGTISGDNFMIPVTSTKATEASKLMNYYYDPVVAATAAVYINYVTPVNGAQEAMESIDPVLAKSEFIFPTASTLSRLSIFRDLTAAEETSFQTAFQEASGNI</sequence>
<keyword evidence="4" id="KW-0574">Periplasm</keyword>
<name>A0A6J6F5H5_9ZZZZ</name>
<evidence type="ECO:0000313" key="5">
    <source>
        <dbReference type="EMBL" id="CAB4582343.1"/>
    </source>
</evidence>
<evidence type="ECO:0000256" key="4">
    <source>
        <dbReference type="ARBA" id="ARBA00022764"/>
    </source>
</evidence>
<evidence type="ECO:0000256" key="3">
    <source>
        <dbReference type="ARBA" id="ARBA00022729"/>
    </source>
</evidence>
<accession>A0A6J6F5H5</accession>
<proteinExistence type="predicted"/>
<protein>
    <submittedName>
        <fullName evidence="5">Unannotated protein</fullName>
    </submittedName>
</protein>
<gene>
    <name evidence="5" type="ORF">UFOPK1747_00663</name>
</gene>
<keyword evidence="3" id="KW-0732">Signal</keyword>
<dbReference type="InterPro" id="IPR001188">
    <property type="entry name" value="Sperm_putr-bd"/>
</dbReference>
<keyword evidence="2" id="KW-0813">Transport</keyword>
<organism evidence="5">
    <name type="scientific">freshwater metagenome</name>
    <dbReference type="NCBI Taxonomy" id="449393"/>
    <lineage>
        <taxon>unclassified sequences</taxon>
        <taxon>metagenomes</taxon>
        <taxon>ecological metagenomes</taxon>
    </lineage>
</organism>
<dbReference type="GO" id="GO:0019808">
    <property type="term" value="F:polyamine binding"/>
    <property type="evidence" value="ECO:0007669"/>
    <property type="project" value="InterPro"/>
</dbReference>
<dbReference type="PANTHER" id="PTHR30222:SF17">
    <property type="entry name" value="SPERMIDINE_PUTRESCINE-BINDING PERIPLASMIC PROTEIN"/>
    <property type="match status" value="1"/>
</dbReference>
<evidence type="ECO:0000256" key="1">
    <source>
        <dbReference type="ARBA" id="ARBA00004418"/>
    </source>
</evidence>
<dbReference type="EMBL" id="CAEZTV010000097">
    <property type="protein sequence ID" value="CAB4582343.1"/>
    <property type="molecule type" value="Genomic_DNA"/>
</dbReference>